<dbReference type="RefSeq" id="XP_003102092.2">
    <property type="nucleotide sequence ID" value="XM_003102044.2"/>
</dbReference>
<organism evidence="1 2">
    <name type="scientific">Caenorhabditis remanei</name>
    <name type="common">Caenorhabditis vulgaris</name>
    <dbReference type="NCBI Taxonomy" id="31234"/>
    <lineage>
        <taxon>Eukaryota</taxon>
        <taxon>Metazoa</taxon>
        <taxon>Ecdysozoa</taxon>
        <taxon>Nematoda</taxon>
        <taxon>Chromadorea</taxon>
        <taxon>Rhabditida</taxon>
        <taxon>Rhabditina</taxon>
        <taxon>Rhabditomorpha</taxon>
        <taxon>Rhabditoidea</taxon>
        <taxon>Rhabditidae</taxon>
        <taxon>Peloderinae</taxon>
        <taxon>Caenorhabditis</taxon>
    </lineage>
</organism>
<reference evidence="1 2" key="1">
    <citation type="submission" date="2019-12" db="EMBL/GenBank/DDBJ databases">
        <title>Chromosome-level assembly of the Caenorhabditis remanei genome.</title>
        <authorList>
            <person name="Teterina A.A."/>
            <person name="Willis J.H."/>
            <person name="Phillips P.C."/>
        </authorList>
    </citation>
    <scope>NUCLEOTIDE SEQUENCE [LARGE SCALE GENOMIC DNA]</scope>
    <source>
        <strain evidence="1 2">PX506</strain>
        <tissue evidence="1">Whole organism</tissue>
    </source>
</reference>
<dbReference type="EMBL" id="WUAV01000006">
    <property type="protein sequence ID" value="KAF1749614.1"/>
    <property type="molecule type" value="Genomic_DNA"/>
</dbReference>
<dbReference type="CTD" id="9813840"/>
<sequence>MEGFLQIKFLQQRELILKQIEYKTNYTQILFRIHDDAYNRTGEMIEPEHNETKTDALRDTVLKLENEQFSKIKEKVAINLEELKNLKKKLRDLRRNFILLDLLAKLVRELANAPLPTRPAFKTKKPQENDDVEYSSIDQLTYDEVYGVYTDWMWEEKTVSENPDNKVERFIVKNASHIVSYFWNKYPASRKDFEVLVKVIQEEYDDDNLKMDSKYTALSTPHSANLASITDTSK</sequence>
<dbReference type="KEGG" id="crq:GCK72_026082"/>
<name>A0A6A5G4V7_CAERE</name>
<dbReference type="GeneID" id="9813840"/>
<protein>
    <submittedName>
        <fullName evidence="1">Uncharacterized protein</fullName>
    </submittedName>
</protein>
<evidence type="ECO:0000313" key="1">
    <source>
        <dbReference type="EMBL" id="KAF1749614.1"/>
    </source>
</evidence>
<dbReference type="Proteomes" id="UP000483820">
    <property type="component" value="Chromosome X"/>
</dbReference>
<comment type="caution">
    <text evidence="1">The sequence shown here is derived from an EMBL/GenBank/DDBJ whole genome shotgun (WGS) entry which is preliminary data.</text>
</comment>
<accession>A0A6A5G4V7</accession>
<gene>
    <name evidence="1" type="ORF">GCK72_026082</name>
</gene>
<evidence type="ECO:0000313" key="2">
    <source>
        <dbReference type="Proteomes" id="UP000483820"/>
    </source>
</evidence>
<dbReference type="AlphaFoldDB" id="A0A6A5G4V7"/>
<proteinExistence type="predicted"/>